<dbReference type="SUPFAM" id="SSF53756">
    <property type="entry name" value="UDP-Glycosyltransferase/glycogen phosphorylase"/>
    <property type="match status" value="1"/>
</dbReference>
<dbReference type="EC" id="2.4.1.1" evidence="4"/>
<keyword evidence="7" id="KW-0663">Pyridoxal phosphate</keyword>
<comment type="function">
    <text evidence="9">Phosphorylase is an important allosteric enzyme in carbohydrate metabolism. Enzymes from different sources differ in their regulatory mechanisms and in their natural substrates. However, all known phosphorylases share catalytic and structural properties.</text>
</comment>
<dbReference type="PANTHER" id="PTHR42655">
    <property type="entry name" value="GLYCOGEN PHOSPHORYLASE"/>
    <property type="match status" value="1"/>
</dbReference>
<dbReference type="KEGG" id="nli:G3M70_03240"/>
<dbReference type="EMBL" id="CP048685">
    <property type="protein sequence ID" value="QPJ60955.1"/>
    <property type="molecule type" value="Genomic_DNA"/>
</dbReference>
<evidence type="ECO:0000256" key="4">
    <source>
        <dbReference type="ARBA" id="ARBA00012591"/>
    </source>
</evidence>
<evidence type="ECO:0000256" key="1">
    <source>
        <dbReference type="ARBA" id="ARBA00001275"/>
    </source>
</evidence>
<gene>
    <name evidence="10" type="primary">glgP</name>
    <name evidence="10" type="ORF">G3M70_03240</name>
</gene>
<dbReference type="Pfam" id="PF00343">
    <property type="entry name" value="Phosphorylase"/>
    <property type="match status" value="2"/>
</dbReference>
<organism evidence="10 11">
    <name type="scientific">Candidatus Nitronauta litoralis</name>
    <dbReference type="NCBI Taxonomy" id="2705533"/>
    <lineage>
        <taxon>Bacteria</taxon>
        <taxon>Pseudomonadati</taxon>
        <taxon>Nitrospinota/Tectimicrobiota group</taxon>
        <taxon>Nitrospinota</taxon>
        <taxon>Nitrospinia</taxon>
        <taxon>Nitrospinales</taxon>
        <taxon>Nitrospinaceae</taxon>
        <taxon>Candidatus Nitronauta</taxon>
    </lineage>
</organism>
<proteinExistence type="inferred from homology"/>
<dbReference type="PROSITE" id="PS00102">
    <property type="entry name" value="PHOSPHORYLASE"/>
    <property type="match status" value="1"/>
</dbReference>
<dbReference type="GO" id="GO:0030170">
    <property type="term" value="F:pyridoxal phosphate binding"/>
    <property type="evidence" value="ECO:0007669"/>
    <property type="project" value="InterPro"/>
</dbReference>
<comment type="catalytic activity">
    <reaction evidence="1">
        <text>[(1-&gt;4)-alpha-D-glucosyl](n) + phosphate = [(1-&gt;4)-alpha-D-glucosyl](n-1) + alpha-D-glucose 1-phosphate</text>
        <dbReference type="Rhea" id="RHEA:41732"/>
        <dbReference type="Rhea" id="RHEA-COMP:9584"/>
        <dbReference type="Rhea" id="RHEA-COMP:9586"/>
        <dbReference type="ChEBI" id="CHEBI:15444"/>
        <dbReference type="ChEBI" id="CHEBI:43474"/>
        <dbReference type="ChEBI" id="CHEBI:58601"/>
        <dbReference type="EC" id="2.4.1.1"/>
    </reaction>
</comment>
<protein>
    <recommendedName>
        <fullName evidence="4">glycogen phosphorylase</fullName>
        <ecNumber evidence="4">2.4.1.1</ecNumber>
    </recommendedName>
</protein>
<evidence type="ECO:0000313" key="10">
    <source>
        <dbReference type="EMBL" id="QPJ60955.1"/>
    </source>
</evidence>
<sequence>MNSSVIEGDLYDPKIAYFSMEIGLETQIPTYSGGLGVLAGDTLKSCADLGLPTVGLTLLYRQGYFRQEINAEGRQVERPVEWDPSEKLILLPEKIVLNEIEGRDILVQAWVILYRGIRGDRIPILFLDTCIEGNRDEDKELCSSLYSGNREFRLKQEILLGIGGVKFLRALRFHNIRTFHMNEGHSSLLTVELLRENQRALSETWDETAQWDLESVRSNCVFTTHTPVAAGHDRFPFDLVERVLKTEIPLDLLRELSGEDQLNMTTLGLNLSRFANGVAKRHGEVSKEMFPLHLIDFITNGIHTYTWVHDQFGKLFNQHIPLWREDPRYLRQAEILPEEEVWDAHLDCKRELLEHLPEGAGFDPNLLTLGFARRAAAYKRANLMFQDPNRLIKLAEDSPGLQIVFAGKAHPKDEAGKEIIHDIHEKIAILQGRSKKLKIVYLPDYTMDLGFAITGGVDVWVNNPIRPYEASGTSGMKAVLNGIPNLSILDGWWVEGCIEGVTGWAIGGLDPHSELPDEERDVLDANALYDKLEQKVIPTYYQDRPAWVAIMRHAIALNASQFHTQRQMEQYVTKAYFRR</sequence>
<evidence type="ECO:0000256" key="3">
    <source>
        <dbReference type="ARBA" id="ARBA00006047"/>
    </source>
</evidence>
<comment type="similarity">
    <text evidence="3">Belongs to the glycogen phosphorylase family.</text>
</comment>
<accession>A0A7T0BU25</accession>
<dbReference type="Proteomes" id="UP000594688">
    <property type="component" value="Chromosome"/>
</dbReference>
<evidence type="ECO:0000256" key="2">
    <source>
        <dbReference type="ARBA" id="ARBA00001933"/>
    </source>
</evidence>
<dbReference type="InterPro" id="IPR035090">
    <property type="entry name" value="Pyridoxal_P_attach_site"/>
</dbReference>
<dbReference type="PANTHER" id="PTHR42655:SF1">
    <property type="entry name" value="GLYCOGEN PHOSPHORYLASE"/>
    <property type="match status" value="1"/>
</dbReference>
<keyword evidence="8" id="KW-0119">Carbohydrate metabolism</keyword>
<evidence type="ECO:0000256" key="9">
    <source>
        <dbReference type="ARBA" id="ARBA00025174"/>
    </source>
</evidence>
<name>A0A7T0BU25_9BACT</name>
<keyword evidence="5" id="KW-0328">Glycosyltransferase</keyword>
<evidence type="ECO:0000256" key="6">
    <source>
        <dbReference type="ARBA" id="ARBA00022679"/>
    </source>
</evidence>
<dbReference type="InterPro" id="IPR052182">
    <property type="entry name" value="Glycogen/Maltodextrin_Phosph"/>
</dbReference>
<evidence type="ECO:0000256" key="7">
    <source>
        <dbReference type="ARBA" id="ARBA00022898"/>
    </source>
</evidence>
<evidence type="ECO:0000256" key="5">
    <source>
        <dbReference type="ARBA" id="ARBA00022676"/>
    </source>
</evidence>
<dbReference type="GO" id="GO:0008184">
    <property type="term" value="F:glycogen phosphorylase activity"/>
    <property type="evidence" value="ECO:0007669"/>
    <property type="project" value="InterPro"/>
</dbReference>
<keyword evidence="6" id="KW-0808">Transferase</keyword>
<dbReference type="AlphaFoldDB" id="A0A7T0BU25"/>
<dbReference type="Gene3D" id="3.40.50.2000">
    <property type="entry name" value="Glycogen Phosphorylase B"/>
    <property type="match status" value="3"/>
</dbReference>
<reference evidence="10 11" key="1">
    <citation type="submission" date="2020-02" db="EMBL/GenBank/DDBJ databases">
        <title>Genomic and physiological characterization of two novel Nitrospinaceae genera.</title>
        <authorList>
            <person name="Mueller A.J."/>
            <person name="Jung M.-Y."/>
            <person name="Strachan C.R."/>
            <person name="Herbold C.W."/>
            <person name="Kirkegaard R.H."/>
            <person name="Daims H."/>
        </authorList>
    </citation>
    <scope>NUCLEOTIDE SEQUENCE [LARGE SCALE GENOMIC DNA]</scope>
    <source>
        <strain evidence="10">EB</strain>
    </source>
</reference>
<dbReference type="InterPro" id="IPR000811">
    <property type="entry name" value="Glyco_trans_35"/>
</dbReference>
<dbReference type="NCBIfam" id="TIGR02094">
    <property type="entry name" value="more_P_ylases"/>
    <property type="match status" value="1"/>
</dbReference>
<dbReference type="GO" id="GO:0005975">
    <property type="term" value="P:carbohydrate metabolic process"/>
    <property type="evidence" value="ECO:0007669"/>
    <property type="project" value="InterPro"/>
</dbReference>
<evidence type="ECO:0000313" key="11">
    <source>
        <dbReference type="Proteomes" id="UP000594688"/>
    </source>
</evidence>
<comment type="cofactor">
    <cofactor evidence="2">
        <name>pyridoxal 5'-phosphate</name>
        <dbReference type="ChEBI" id="CHEBI:597326"/>
    </cofactor>
</comment>
<dbReference type="InterPro" id="IPR011834">
    <property type="entry name" value="Agluc_phsphrylas"/>
</dbReference>
<evidence type="ECO:0000256" key="8">
    <source>
        <dbReference type="ARBA" id="ARBA00023277"/>
    </source>
</evidence>